<keyword evidence="5" id="KW-1185">Reference proteome</keyword>
<feature type="compositionally biased region" description="Gly residues" evidence="2">
    <location>
        <begin position="147"/>
        <end position="158"/>
    </location>
</feature>
<dbReference type="InterPro" id="IPR035965">
    <property type="entry name" value="PAS-like_dom_sf"/>
</dbReference>
<evidence type="ECO:0000313" key="4">
    <source>
        <dbReference type="EMBL" id="GAA2360287.1"/>
    </source>
</evidence>
<dbReference type="InterPro" id="IPR001932">
    <property type="entry name" value="PPM-type_phosphatase-like_dom"/>
</dbReference>
<dbReference type="InterPro" id="IPR013656">
    <property type="entry name" value="PAS_4"/>
</dbReference>
<sequence length="474" mass="50346">MGLNTRFAPRAPRGRGTIRERATGLEIDYQALFESTPSPNLVLGPDLVIVAVNQAYLNATQCTREDLLGRHIFDAFPDNPADPNATGTRNLRASLERVLETGERDSMALQKYDIPVPGKPCAPYAGAPEDADDRDDGDDGDDCADGAGAGTGGDGGGGRGRRDGGRFEERYWSPINTPVLGQDGSVRWIIHRVEDVTDFVRGRARAPSAPTDAMDADLYTRALELQELNERLREAHARERATALALQQAMLPALVPGLHLRVAVRYRPAIGSLNVCGDWYEVAELADGRIAAAVGDVVGQGLAAACVMGQLRSALSAAIRAVGGPAEALEALGLYARSVDGALAATAVQAVIDRSERTIVYSCAGHPPPLLLRAEGDVVPLDQATDPPLGARPDHVRRPQATCPYTPGGTLVLYTDGLIERRDEDIDVGLGRLAESLFRHRELDPEPLADALLVDLGVTGGTVADDTALVVIGL</sequence>
<dbReference type="Gene3D" id="3.60.40.10">
    <property type="entry name" value="PPM-type phosphatase domain"/>
    <property type="match status" value="1"/>
</dbReference>
<dbReference type="SMART" id="SM00331">
    <property type="entry name" value="PP2C_SIG"/>
    <property type="match status" value="1"/>
</dbReference>
<name>A0ABN3GTC8_9ACTN</name>
<accession>A0ABN3GTC8</accession>
<dbReference type="Gene3D" id="3.30.450.20">
    <property type="entry name" value="PAS domain"/>
    <property type="match status" value="2"/>
</dbReference>
<dbReference type="PROSITE" id="PS51746">
    <property type="entry name" value="PPM_2"/>
    <property type="match status" value="1"/>
</dbReference>
<gene>
    <name evidence="4" type="ORF">GCM10010246_58240</name>
</gene>
<evidence type="ECO:0000256" key="1">
    <source>
        <dbReference type="ARBA" id="ARBA00022801"/>
    </source>
</evidence>
<dbReference type="EMBL" id="BAAASD010000030">
    <property type="protein sequence ID" value="GAA2360287.1"/>
    <property type="molecule type" value="Genomic_DNA"/>
</dbReference>
<protein>
    <recommendedName>
        <fullName evidence="3">PPM-type phosphatase domain-containing protein</fullName>
    </recommendedName>
</protein>
<feature type="region of interest" description="Disordered" evidence="2">
    <location>
        <begin position="102"/>
        <end position="165"/>
    </location>
</feature>
<dbReference type="PANTHER" id="PTHR43156:SF2">
    <property type="entry name" value="STAGE II SPORULATION PROTEIN E"/>
    <property type="match status" value="1"/>
</dbReference>
<comment type="caution">
    <text evidence="4">The sequence shown here is derived from an EMBL/GenBank/DDBJ whole genome shotgun (WGS) entry which is preliminary data.</text>
</comment>
<dbReference type="InterPro" id="IPR000014">
    <property type="entry name" value="PAS"/>
</dbReference>
<evidence type="ECO:0000259" key="3">
    <source>
        <dbReference type="PROSITE" id="PS51746"/>
    </source>
</evidence>
<evidence type="ECO:0000256" key="2">
    <source>
        <dbReference type="SAM" id="MobiDB-lite"/>
    </source>
</evidence>
<dbReference type="Pfam" id="PF08448">
    <property type="entry name" value="PAS_4"/>
    <property type="match status" value="1"/>
</dbReference>
<proteinExistence type="predicted"/>
<evidence type="ECO:0000313" key="5">
    <source>
        <dbReference type="Proteomes" id="UP001500253"/>
    </source>
</evidence>
<dbReference type="SMART" id="SM00091">
    <property type="entry name" value="PAS"/>
    <property type="match status" value="1"/>
</dbReference>
<dbReference type="InterPro" id="IPR036457">
    <property type="entry name" value="PPM-type-like_dom_sf"/>
</dbReference>
<dbReference type="SUPFAM" id="SSF55785">
    <property type="entry name" value="PYP-like sensor domain (PAS domain)"/>
    <property type="match status" value="1"/>
</dbReference>
<keyword evidence="1" id="KW-0378">Hydrolase</keyword>
<dbReference type="Pfam" id="PF07228">
    <property type="entry name" value="SpoIIE"/>
    <property type="match status" value="1"/>
</dbReference>
<dbReference type="InterPro" id="IPR052016">
    <property type="entry name" value="Bact_Sigma-Reg"/>
</dbReference>
<feature type="domain" description="PPM-type phosphatase" evidence="3">
    <location>
        <begin position="263"/>
        <end position="474"/>
    </location>
</feature>
<feature type="compositionally biased region" description="Acidic residues" evidence="2">
    <location>
        <begin position="129"/>
        <end position="144"/>
    </location>
</feature>
<reference evidence="4 5" key="1">
    <citation type="journal article" date="2019" name="Int. J. Syst. Evol. Microbiol.">
        <title>The Global Catalogue of Microorganisms (GCM) 10K type strain sequencing project: providing services to taxonomists for standard genome sequencing and annotation.</title>
        <authorList>
            <consortium name="The Broad Institute Genomics Platform"/>
            <consortium name="The Broad Institute Genome Sequencing Center for Infectious Disease"/>
            <person name="Wu L."/>
            <person name="Ma J."/>
        </authorList>
    </citation>
    <scope>NUCLEOTIDE SEQUENCE [LARGE SCALE GENOMIC DNA]</scope>
    <source>
        <strain evidence="4 5">JCM 4316</strain>
    </source>
</reference>
<organism evidence="4 5">
    <name type="scientific">Streptomyces cuspidosporus</name>
    <dbReference type="NCBI Taxonomy" id="66882"/>
    <lineage>
        <taxon>Bacteria</taxon>
        <taxon>Bacillati</taxon>
        <taxon>Actinomycetota</taxon>
        <taxon>Actinomycetes</taxon>
        <taxon>Kitasatosporales</taxon>
        <taxon>Streptomycetaceae</taxon>
        <taxon>Streptomyces</taxon>
    </lineage>
</organism>
<dbReference type="SUPFAM" id="SSF81606">
    <property type="entry name" value="PP2C-like"/>
    <property type="match status" value="1"/>
</dbReference>
<dbReference type="CDD" id="cd00130">
    <property type="entry name" value="PAS"/>
    <property type="match status" value="1"/>
</dbReference>
<dbReference type="PANTHER" id="PTHR43156">
    <property type="entry name" value="STAGE II SPORULATION PROTEIN E-RELATED"/>
    <property type="match status" value="1"/>
</dbReference>
<dbReference type="Proteomes" id="UP001500253">
    <property type="component" value="Unassembled WGS sequence"/>
</dbReference>